<dbReference type="KEGG" id="lcd:clem_01035"/>
<dbReference type="AlphaFoldDB" id="A0A222NYV2"/>
<evidence type="ECO:0000313" key="1">
    <source>
        <dbReference type="EMBL" id="ASQ44773.1"/>
    </source>
</evidence>
<dbReference type="InterPro" id="IPR051923">
    <property type="entry name" value="Glycosyl_Hydrolase_39"/>
</dbReference>
<protein>
    <recommendedName>
        <fullName evidence="3">Beta-xylosidase</fullName>
    </recommendedName>
</protein>
<sequence>MLNWLQGNPLQDTLGICQWFHYEDYASVERAREFLLDLGIRHLRTGISWADFHRPRGADWYNYQMEALKDFEVLLSVWHTPPSRAEGEGCNSPPRRLDDYADFIEQVICEYGHTFATLELWNEPNNRYKWDFTHYDPHWEKFGTMVGAAAKRAHGLGRRTVLGGIMPVDSSWLRLMESYRALEHIDIIAIHGFPEMWWDSGPINWEQRHMWRGWTEKIDSIRPIAGERPVWITETGLATWHLAWSIPGRYNLQVTQLEQAIQAPAERLYWYSLIDLDPQREAIEGFHVDENEYHLGLVTFDGQKKPAYWRFKELLQASSTMELSSEDYR</sequence>
<dbReference type="EMBL" id="CP016397">
    <property type="protein sequence ID" value="ASQ44773.1"/>
    <property type="molecule type" value="Genomic_DNA"/>
</dbReference>
<dbReference type="Proteomes" id="UP000201728">
    <property type="component" value="Chromosome"/>
</dbReference>
<proteinExistence type="predicted"/>
<dbReference type="GO" id="GO:0004553">
    <property type="term" value="F:hydrolase activity, hydrolyzing O-glycosyl compounds"/>
    <property type="evidence" value="ECO:0007669"/>
    <property type="project" value="TreeGrafter"/>
</dbReference>
<dbReference type="OrthoDB" id="9775458at2"/>
<dbReference type="InterPro" id="IPR017853">
    <property type="entry name" value="GH"/>
</dbReference>
<keyword evidence="2" id="KW-1185">Reference proteome</keyword>
<dbReference type="PANTHER" id="PTHR12631:SF10">
    <property type="entry name" value="BETA-XYLOSIDASE-LIKE PROTEIN-RELATED"/>
    <property type="match status" value="1"/>
</dbReference>
<name>A0A222NYV2_9GAMM</name>
<evidence type="ECO:0008006" key="3">
    <source>
        <dbReference type="Google" id="ProtNLM"/>
    </source>
</evidence>
<reference evidence="2" key="1">
    <citation type="submission" date="2016-07" db="EMBL/GenBank/DDBJ databases">
        <authorList>
            <person name="Florea S."/>
            <person name="Webb J.S."/>
            <person name="Jaromczyk J."/>
            <person name="Schardl C.L."/>
        </authorList>
    </citation>
    <scope>NUCLEOTIDE SEQUENCE [LARGE SCALE GENOMIC DNA]</scope>
    <source>
        <strain evidence="2">CDC-D5610</strain>
    </source>
</reference>
<gene>
    <name evidence="1" type="ORF">clem_01035</name>
</gene>
<dbReference type="SUPFAM" id="SSF51445">
    <property type="entry name" value="(Trans)glycosidases"/>
    <property type="match status" value="1"/>
</dbReference>
<accession>A0A222NYV2</accession>
<dbReference type="PANTHER" id="PTHR12631">
    <property type="entry name" value="ALPHA-L-IDURONIDASE"/>
    <property type="match status" value="1"/>
</dbReference>
<evidence type="ECO:0000313" key="2">
    <source>
        <dbReference type="Proteomes" id="UP000201728"/>
    </source>
</evidence>
<dbReference type="RefSeq" id="WP_094089903.1">
    <property type="nucleotide sequence ID" value="NZ_CP016397.1"/>
</dbReference>
<dbReference type="Gene3D" id="3.20.20.80">
    <property type="entry name" value="Glycosidases"/>
    <property type="match status" value="1"/>
</dbReference>
<organism evidence="1 2">
    <name type="scientific">Legionella clemsonensis</name>
    <dbReference type="NCBI Taxonomy" id="1867846"/>
    <lineage>
        <taxon>Bacteria</taxon>
        <taxon>Pseudomonadati</taxon>
        <taxon>Pseudomonadota</taxon>
        <taxon>Gammaproteobacteria</taxon>
        <taxon>Legionellales</taxon>
        <taxon>Legionellaceae</taxon>
        <taxon>Legionella</taxon>
    </lineage>
</organism>